<sequence length="329" mass="36727">MATKWGVIGTSNISHDFAVAMSTLPRSEHLIIAVASKTKARSQEFAEQFDIPKAYDSYSLVATDPEVDVVYVGILNEHHYSVSRLMLEHGKNVLCEEPFCQNSKQVKQLVELARSKNLFIMEAMWMFFTPAFTILKEEIDKGTIGEPLQIISSFGTPMSESLIQLRNSGGSILELAVFSIYMSQFLFGPEKPQIYGTCGQFTESGFDKDASVILKYSNGRISTFLSHFKVELPNEAIILGTKGNIKLYDPFWSATKISVNGTDINIDVPLTKKSTVYGNSVQLIYEIQEVRNCLLKGLNESNIVPWSLSIENAVLIEDIRKKLGVTICE</sequence>
<dbReference type="SUPFAM" id="SSF55347">
    <property type="entry name" value="Glyceraldehyde-3-phosphate dehydrogenase-like, C-terminal domain"/>
    <property type="match status" value="1"/>
</dbReference>
<dbReference type="PANTHER" id="PTHR22604:SF105">
    <property type="entry name" value="TRANS-1,2-DIHYDROBENZENE-1,2-DIOL DEHYDROGENASE"/>
    <property type="match status" value="1"/>
</dbReference>
<keyword evidence="2" id="KW-0560">Oxidoreductase</keyword>
<gene>
    <name evidence="13" type="primary">dhdh_12</name>
</gene>
<evidence type="ECO:0000259" key="12">
    <source>
        <dbReference type="Pfam" id="PF22725"/>
    </source>
</evidence>
<dbReference type="InterPro" id="IPR000683">
    <property type="entry name" value="Gfo/Idh/MocA-like_OxRdtase_N"/>
</dbReference>
<dbReference type="InterPro" id="IPR036291">
    <property type="entry name" value="NAD(P)-bd_dom_sf"/>
</dbReference>
<dbReference type="InterPro" id="IPR055170">
    <property type="entry name" value="GFO_IDH_MocA-like_dom"/>
</dbReference>
<dbReference type="GO" id="GO:0000166">
    <property type="term" value="F:nucleotide binding"/>
    <property type="evidence" value="ECO:0007669"/>
    <property type="project" value="InterPro"/>
</dbReference>
<dbReference type="Gene3D" id="3.30.360.10">
    <property type="entry name" value="Dihydrodipicolinate Reductase, domain 2"/>
    <property type="match status" value="1"/>
</dbReference>
<dbReference type="SUPFAM" id="SSF51735">
    <property type="entry name" value="NAD(P)-binding Rossmann-fold domains"/>
    <property type="match status" value="1"/>
</dbReference>
<organism evidence="13">
    <name type="scientific">Melanaphis sacchari</name>
    <dbReference type="NCBI Taxonomy" id="742174"/>
    <lineage>
        <taxon>Eukaryota</taxon>
        <taxon>Metazoa</taxon>
        <taxon>Ecdysozoa</taxon>
        <taxon>Arthropoda</taxon>
        <taxon>Hexapoda</taxon>
        <taxon>Insecta</taxon>
        <taxon>Pterygota</taxon>
        <taxon>Neoptera</taxon>
        <taxon>Paraneoptera</taxon>
        <taxon>Hemiptera</taxon>
        <taxon>Sternorrhyncha</taxon>
        <taxon>Aphidomorpha</taxon>
        <taxon>Aphidoidea</taxon>
        <taxon>Aphididae</taxon>
        <taxon>Aphidini</taxon>
        <taxon>Melanaphis</taxon>
    </lineage>
</organism>
<evidence type="ECO:0000313" key="13">
    <source>
        <dbReference type="EMBL" id="MBW16616.1"/>
    </source>
</evidence>
<dbReference type="EMBL" id="GFXV01004811">
    <property type="protein sequence ID" value="MBW16616.1"/>
    <property type="molecule type" value="Transcribed_RNA"/>
</dbReference>
<evidence type="ECO:0000256" key="1">
    <source>
        <dbReference type="ARBA" id="ARBA00010928"/>
    </source>
</evidence>
<reference evidence="13" key="1">
    <citation type="submission" date="2017-10" db="EMBL/GenBank/DDBJ databases">
        <title>Transcriptome Assembly of Sugarcane Aphid Adults.</title>
        <authorList>
            <person name="Scully E.D."/>
            <person name="Palmer N.A."/>
            <person name="Geib S.M."/>
            <person name="Sarath G."/>
            <person name="Sattler S.E."/>
        </authorList>
    </citation>
    <scope>NUCLEOTIDE SEQUENCE</scope>
    <source>
        <tissue evidence="13">Whole body</tissue>
    </source>
</reference>
<dbReference type="InterPro" id="IPR050984">
    <property type="entry name" value="Gfo/Idh/MocA_domain"/>
</dbReference>
<evidence type="ECO:0000256" key="2">
    <source>
        <dbReference type="ARBA" id="ARBA00023002"/>
    </source>
</evidence>
<protein>
    <recommendedName>
        <fullName evidence="5">Trans-1,2-dihydrobenzene-1,2-diol dehydrogenase</fullName>
        <ecNumber evidence="4">1.1.1.179</ecNumber>
        <ecNumber evidence="3">1.3.1.20</ecNumber>
    </recommendedName>
    <alternativeName>
        <fullName evidence="8">D-xylose 1-dehydrogenase</fullName>
    </alternativeName>
    <alternativeName>
        <fullName evidence="7">D-xylose-NADP dehydrogenase</fullName>
    </alternativeName>
    <alternativeName>
        <fullName evidence="6">Dimeric dihydrodiol dehydrogenase</fullName>
    </alternativeName>
</protein>
<dbReference type="PANTHER" id="PTHR22604">
    <property type="entry name" value="OXIDOREDUCTASES"/>
    <property type="match status" value="1"/>
</dbReference>
<dbReference type="EC" id="1.1.1.179" evidence="4"/>
<dbReference type="OrthoDB" id="2129491at2759"/>
<dbReference type="Pfam" id="PF22725">
    <property type="entry name" value="GFO_IDH_MocA_C3"/>
    <property type="match status" value="1"/>
</dbReference>
<evidence type="ECO:0000256" key="8">
    <source>
        <dbReference type="ARBA" id="ARBA00043025"/>
    </source>
</evidence>
<dbReference type="EC" id="1.3.1.20" evidence="3"/>
<evidence type="ECO:0000256" key="4">
    <source>
        <dbReference type="ARBA" id="ARBA00038984"/>
    </source>
</evidence>
<dbReference type="AlphaFoldDB" id="A0A2H8TQZ6"/>
<evidence type="ECO:0000256" key="6">
    <source>
        <dbReference type="ARBA" id="ARBA00042926"/>
    </source>
</evidence>
<proteinExistence type="inferred from homology"/>
<evidence type="ECO:0000259" key="11">
    <source>
        <dbReference type="Pfam" id="PF01408"/>
    </source>
</evidence>
<name>A0A2H8TQZ6_9HEMI</name>
<feature type="domain" description="Gfo/Idh/MocA-like oxidoreductase N-terminal" evidence="11">
    <location>
        <begin position="4"/>
        <end position="121"/>
    </location>
</feature>
<evidence type="ECO:0000256" key="3">
    <source>
        <dbReference type="ARBA" id="ARBA00038853"/>
    </source>
</evidence>
<dbReference type="GO" id="GO:0047115">
    <property type="term" value="F:trans-1,2-dihydrobenzene-1,2-diol dehydrogenase activity"/>
    <property type="evidence" value="ECO:0007669"/>
    <property type="project" value="UniProtKB-EC"/>
</dbReference>
<evidence type="ECO:0000256" key="5">
    <source>
        <dbReference type="ARBA" id="ARBA00040603"/>
    </source>
</evidence>
<accession>A0A2H8TQZ6</accession>
<dbReference type="Pfam" id="PF01408">
    <property type="entry name" value="GFO_IDH_MocA"/>
    <property type="match status" value="1"/>
</dbReference>
<comment type="catalytic activity">
    <reaction evidence="9">
        <text>(1R,2R)-1,2-dihydrobenzene-1,2-diol + NADP(+) = catechol + NADPH + H(+)</text>
        <dbReference type="Rhea" id="RHEA:16729"/>
        <dbReference type="ChEBI" id="CHEBI:10702"/>
        <dbReference type="ChEBI" id="CHEBI:15378"/>
        <dbReference type="ChEBI" id="CHEBI:18135"/>
        <dbReference type="ChEBI" id="CHEBI:57783"/>
        <dbReference type="ChEBI" id="CHEBI:58349"/>
        <dbReference type="EC" id="1.3.1.20"/>
    </reaction>
</comment>
<evidence type="ECO:0000256" key="7">
    <source>
        <dbReference type="ARBA" id="ARBA00042988"/>
    </source>
</evidence>
<evidence type="ECO:0000256" key="10">
    <source>
        <dbReference type="ARBA" id="ARBA00049233"/>
    </source>
</evidence>
<dbReference type="Gene3D" id="3.40.50.720">
    <property type="entry name" value="NAD(P)-binding Rossmann-like Domain"/>
    <property type="match status" value="1"/>
</dbReference>
<dbReference type="GO" id="GO:0047837">
    <property type="term" value="F:D-xylose 1-dehydrogenase (NADP+) activity"/>
    <property type="evidence" value="ECO:0007669"/>
    <property type="project" value="UniProtKB-EC"/>
</dbReference>
<evidence type="ECO:0000256" key="9">
    <source>
        <dbReference type="ARBA" id="ARBA00047423"/>
    </source>
</evidence>
<comment type="similarity">
    <text evidence="1">Belongs to the Gfo/Idh/MocA family.</text>
</comment>
<comment type="catalytic activity">
    <reaction evidence="10">
        <text>D-xylose + NADP(+) = D-xylono-1,5-lactone + NADPH + H(+)</text>
        <dbReference type="Rhea" id="RHEA:22000"/>
        <dbReference type="ChEBI" id="CHEBI:15378"/>
        <dbReference type="ChEBI" id="CHEBI:15867"/>
        <dbReference type="ChEBI" id="CHEBI:53455"/>
        <dbReference type="ChEBI" id="CHEBI:57783"/>
        <dbReference type="ChEBI" id="CHEBI:58349"/>
        <dbReference type="EC" id="1.1.1.179"/>
    </reaction>
</comment>
<feature type="domain" description="GFO/IDH/MocA-like oxidoreductase" evidence="12">
    <location>
        <begin position="135"/>
        <end position="245"/>
    </location>
</feature>